<keyword evidence="2" id="KW-1185">Reference proteome</keyword>
<dbReference type="FunCoup" id="A7TF18">
    <property type="interactions" value="12"/>
</dbReference>
<dbReference type="InParanoid" id="A7TF18"/>
<dbReference type="GO" id="GO:1902600">
    <property type="term" value="P:proton transmembrane transport"/>
    <property type="evidence" value="ECO:0007669"/>
    <property type="project" value="EnsemblFungi"/>
</dbReference>
<dbReference type="KEGG" id="vpo:Kpol_2000p7"/>
<dbReference type="RefSeq" id="XP_001646901.1">
    <property type="nucleotide sequence ID" value="XM_001646851.1"/>
</dbReference>
<dbReference type="PANTHER" id="PTHR28062:SF1">
    <property type="entry name" value="TRANSMEMBRANE PROTEIN"/>
    <property type="match status" value="1"/>
</dbReference>
<organism evidence="2">
    <name type="scientific">Vanderwaltozyma polyspora (strain ATCC 22028 / DSM 70294 / BCRC 21397 / CBS 2163 / NBRC 10782 / NRRL Y-8283 / UCD 57-17)</name>
    <name type="common">Kluyveromyces polysporus</name>
    <dbReference type="NCBI Taxonomy" id="436907"/>
    <lineage>
        <taxon>Eukaryota</taxon>
        <taxon>Fungi</taxon>
        <taxon>Dikarya</taxon>
        <taxon>Ascomycota</taxon>
        <taxon>Saccharomycotina</taxon>
        <taxon>Saccharomycetes</taxon>
        <taxon>Saccharomycetales</taxon>
        <taxon>Saccharomycetaceae</taxon>
        <taxon>Vanderwaltozyma</taxon>
    </lineage>
</organism>
<sequence length="258" mass="30081">MSLIWKRYVSRAEYLRDGHKIIVIPISKGHQFIYYHHQQEHLDTSKLIVKADQWVISKSVGLWRRLADSNRSINVKIVNWVEKLLNQLPWQEESFKSVPVEEHIIKEPGYQYVLYMLDKDKDVNVGVKDRVNEIKKMCEDGVNYHRRHAIYCAVGLPLTLPMALLPVVPNVPGFYLLYRIYANYKAYHGALHLMNILKDEKRYRIERIDDAPKGIIPATDGESETNGIDQLVEFLEIPSLKHPLQKAITQELDRPKGE</sequence>
<gene>
    <name evidence="1" type="ORF">Kpol_2000p7</name>
</gene>
<accession>A7TF18</accession>
<dbReference type="Proteomes" id="UP000000267">
    <property type="component" value="Unassembled WGS sequence"/>
</dbReference>
<dbReference type="HOGENOM" id="CLU_043838_0_1_1"/>
<dbReference type="GeneID" id="5547378"/>
<dbReference type="OrthoDB" id="5562676at2759"/>
<dbReference type="EMBL" id="DS480382">
    <property type="protein sequence ID" value="EDO19043.1"/>
    <property type="molecule type" value="Genomic_DNA"/>
</dbReference>
<reference evidence="1 2" key="1">
    <citation type="journal article" date="2007" name="Proc. Natl. Acad. Sci. U.S.A.">
        <title>Independent sorting-out of thousands of duplicated gene pairs in two yeast species descended from a whole-genome duplication.</title>
        <authorList>
            <person name="Scannell D.R."/>
            <person name="Frank A.C."/>
            <person name="Conant G.C."/>
            <person name="Byrne K.P."/>
            <person name="Woolfit M."/>
            <person name="Wolfe K.H."/>
        </authorList>
    </citation>
    <scope>NUCLEOTIDE SEQUENCE [LARGE SCALE GENOMIC DNA]</scope>
    <source>
        <strain evidence="2">ATCC 22028 / DSM 70294 / BCRC 21397 / CBS 2163 / NBRC 10782 / NRRL Y-8283 / UCD 57-17</strain>
    </source>
</reference>
<dbReference type="PANTHER" id="PTHR28062">
    <property type="entry name" value="K+-H+ EXCHANGE-LIKE PROTEIN"/>
    <property type="match status" value="1"/>
</dbReference>
<dbReference type="InterPro" id="IPR018786">
    <property type="entry name" value="Mit_KHE1"/>
</dbReference>
<dbReference type="PhylomeDB" id="A7TF18"/>
<evidence type="ECO:0000313" key="2">
    <source>
        <dbReference type="Proteomes" id="UP000000267"/>
    </source>
</evidence>
<dbReference type="AlphaFoldDB" id="A7TF18"/>
<protein>
    <submittedName>
        <fullName evidence="1">Uncharacterized protein</fullName>
    </submittedName>
</protein>
<name>A7TF18_VANPO</name>
<dbReference type="eggNOG" id="KOG4539">
    <property type="taxonomic scope" value="Eukaryota"/>
</dbReference>
<proteinExistence type="predicted"/>
<dbReference type="GO" id="GO:0005743">
    <property type="term" value="C:mitochondrial inner membrane"/>
    <property type="evidence" value="ECO:0007669"/>
    <property type="project" value="EnsemblFungi"/>
</dbReference>
<dbReference type="GO" id="GO:0006813">
    <property type="term" value="P:potassium ion transport"/>
    <property type="evidence" value="ECO:0007669"/>
    <property type="project" value="EnsemblFungi"/>
</dbReference>
<dbReference type="Pfam" id="PF10173">
    <property type="entry name" value="Mit_KHE1"/>
    <property type="match status" value="1"/>
</dbReference>
<dbReference type="OMA" id="PGFYLTY"/>
<evidence type="ECO:0000313" key="1">
    <source>
        <dbReference type="EMBL" id="EDO19043.1"/>
    </source>
</evidence>